<evidence type="ECO:0000313" key="2">
    <source>
        <dbReference type="Proteomes" id="UP000438914"/>
    </source>
</evidence>
<protein>
    <submittedName>
        <fullName evidence="1">Translation initiation inhibitor</fullName>
    </submittedName>
</protein>
<dbReference type="InterPro" id="IPR006175">
    <property type="entry name" value="YjgF/YER057c/UK114"/>
</dbReference>
<dbReference type="PANTHER" id="PTHR11803:SF39">
    <property type="entry name" value="2-IMINOBUTANOATE_2-IMINOPROPANOATE DEAMINASE"/>
    <property type="match status" value="1"/>
</dbReference>
<dbReference type="Gene3D" id="3.30.1330.40">
    <property type="entry name" value="RutC-like"/>
    <property type="match status" value="1"/>
</dbReference>
<evidence type="ECO:0000313" key="1">
    <source>
        <dbReference type="EMBL" id="MST85145.1"/>
    </source>
</evidence>
<dbReference type="SUPFAM" id="SSF55298">
    <property type="entry name" value="YjgF-like"/>
    <property type="match status" value="1"/>
</dbReference>
<dbReference type="Pfam" id="PF01042">
    <property type="entry name" value="Ribonuc_L-PSP"/>
    <property type="match status" value="1"/>
</dbReference>
<gene>
    <name evidence="1" type="ORF">FYJ73_10805</name>
</gene>
<comment type="caution">
    <text evidence="1">The sequence shown here is derived from an EMBL/GenBank/DDBJ whole genome shotgun (WGS) entry which is preliminary data.</text>
</comment>
<proteinExistence type="predicted"/>
<dbReference type="AlphaFoldDB" id="A0A7K0KI81"/>
<name>A0A7K0KI81_9BACT</name>
<dbReference type="PANTHER" id="PTHR11803">
    <property type="entry name" value="2-IMINOBUTANOATE/2-IMINOPROPANOATE DEAMINASE RIDA"/>
    <property type="match status" value="1"/>
</dbReference>
<dbReference type="EMBL" id="VUNG01000029">
    <property type="protein sequence ID" value="MST85145.1"/>
    <property type="molecule type" value="Genomic_DNA"/>
</dbReference>
<dbReference type="RefSeq" id="WP_154534731.1">
    <property type="nucleotide sequence ID" value="NZ_VUNG01000029.1"/>
</dbReference>
<dbReference type="GO" id="GO:0019239">
    <property type="term" value="F:deaminase activity"/>
    <property type="evidence" value="ECO:0007669"/>
    <property type="project" value="TreeGrafter"/>
</dbReference>
<organism evidence="1 2">
    <name type="scientific">Hallella mizrahii</name>
    <dbReference type="NCBI Taxonomy" id="2606637"/>
    <lineage>
        <taxon>Bacteria</taxon>
        <taxon>Pseudomonadati</taxon>
        <taxon>Bacteroidota</taxon>
        <taxon>Bacteroidia</taxon>
        <taxon>Bacteroidales</taxon>
        <taxon>Prevotellaceae</taxon>
        <taxon>Hallella</taxon>
    </lineage>
</organism>
<dbReference type="Proteomes" id="UP000438914">
    <property type="component" value="Unassembled WGS sequence"/>
</dbReference>
<sequence length="342" mass="38969">MNQYKIFKAQQQGSFEQQTADIKQQLDSWLNDNQQTAGELRYCKVFLSDILNQYDTLKTSPLYQDCLAQHPCTIIGQAPADGCKIALLAEAGHNANGFLFQSLRLSDEEAQGVSSYLQTLTLFERYIQSLQGTEMTIRDNLVRTWIYVADIDVNYDGVVRARNDVFRRYGLTADTHYIASTGIGGYSQTRHATVAIDFLSLPDVKPRQMKYLQALDHLNPTHEYGVAFERGTRLTLPNREIYYISGTASIDKQGQVLYLGDVERQTARLLDNIRALLADGGAQMSDIRHFTVYLRDFADRETVGRYLDNHHPGIPYILLHAKVCRPQWLVEMECIAEKDKKQ</sequence>
<dbReference type="InterPro" id="IPR035959">
    <property type="entry name" value="RutC-like_sf"/>
</dbReference>
<reference evidence="1 2" key="1">
    <citation type="submission" date="2019-08" db="EMBL/GenBank/DDBJ databases">
        <title>In-depth cultivation of the pig gut microbiome towards novel bacterial diversity and tailored functional studies.</title>
        <authorList>
            <person name="Wylensek D."/>
            <person name="Hitch T.C.A."/>
            <person name="Clavel T."/>
        </authorList>
    </citation>
    <scope>NUCLEOTIDE SEQUENCE [LARGE SCALE GENOMIC DNA]</scope>
    <source>
        <strain evidence="1 2">LKV-178-WT-2A</strain>
    </source>
</reference>
<dbReference type="GO" id="GO:0005829">
    <property type="term" value="C:cytosol"/>
    <property type="evidence" value="ECO:0007669"/>
    <property type="project" value="TreeGrafter"/>
</dbReference>
<accession>A0A7K0KI81</accession>
<keyword evidence="2" id="KW-1185">Reference proteome</keyword>